<sequence>MASITNSVFPISPVPSKTQQSYSTSGRKRRSPIDPPGEDACNETYYASPTSPLMSLKEAALGQPPNKRTRTVDNSLEMLSLRAADPPGHYSFQIDAIPIADRSIADVHMNQTVESQPIKPVGANVTNDTTSSTSTMTTSNIRPSANVTLQSRYLSTNDRMQQCRRMDQSSSGITDAGNSEMSLEGSDMYNDDESLDSSSGSVSESSIRNSMYQVVFGRMKGIGSGGNGANYDVVDAKIEDLIRRSRMEAVLKSTKDKQTSSLEEDTDNSTKSMDLG</sequence>
<protein>
    <submittedName>
        <fullName evidence="2">Uncharacterized protein</fullName>
    </submittedName>
</protein>
<feature type="region of interest" description="Disordered" evidence="1">
    <location>
        <begin position="1"/>
        <end position="49"/>
    </location>
</feature>
<feature type="region of interest" description="Disordered" evidence="1">
    <location>
        <begin position="250"/>
        <end position="276"/>
    </location>
</feature>
<evidence type="ECO:0000256" key="1">
    <source>
        <dbReference type="SAM" id="MobiDB-lite"/>
    </source>
</evidence>
<reference evidence="2 3" key="1">
    <citation type="submission" date="2024-10" db="EMBL/GenBank/DDBJ databases">
        <title>Updated reference genomes for cyclostephanoid diatoms.</title>
        <authorList>
            <person name="Roberts W.R."/>
            <person name="Alverson A.J."/>
        </authorList>
    </citation>
    <scope>NUCLEOTIDE SEQUENCE [LARGE SCALE GENOMIC DNA]</scope>
    <source>
        <strain evidence="2 3">AJA010-31</strain>
    </source>
</reference>
<organism evidence="2 3">
    <name type="scientific">Cyclotella atomus</name>
    <dbReference type="NCBI Taxonomy" id="382360"/>
    <lineage>
        <taxon>Eukaryota</taxon>
        <taxon>Sar</taxon>
        <taxon>Stramenopiles</taxon>
        <taxon>Ochrophyta</taxon>
        <taxon>Bacillariophyta</taxon>
        <taxon>Coscinodiscophyceae</taxon>
        <taxon>Thalassiosirophycidae</taxon>
        <taxon>Stephanodiscales</taxon>
        <taxon>Stephanodiscaceae</taxon>
        <taxon>Cyclotella</taxon>
    </lineage>
</organism>
<proteinExistence type="predicted"/>
<feature type="compositionally biased region" description="Polar residues" evidence="1">
    <location>
        <begin position="168"/>
        <end position="181"/>
    </location>
</feature>
<feature type="compositionally biased region" description="Low complexity" evidence="1">
    <location>
        <begin position="129"/>
        <end position="139"/>
    </location>
</feature>
<feature type="region of interest" description="Disordered" evidence="1">
    <location>
        <begin position="119"/>
        <end position="139"/>
    </location>
</feature>
<comment type="caution">
    <text evidence="2">The sequence shown here is derived from an EMBL/GenBank/DDBJ whole genome shotgun (WGS) entry which is preliminary data.</text>
</comment>
<accession>A0ABD3PA96</accession>
<dbReference type="Proteomes" id="UP001530400">
    <property type="component" value="Unassembled WGS sequence"/>
</dbReference>
<gene>
    <name evidence="2" type="ORF">ACHAWO_005561</name>
</gene>
<evidence type="ECO:0000313" key="2">
    <source>
        <dbReference type="EMBL" id="KAL3783360.1"/>
    </source>
</evidence>
<feature type="region of interest" description="Disordered" evidence="1">
    <location>
        <begin position="163"/>
        <end position="206"/>
    </location>
</feature>
<keyword evidence="3" id="KW-1185">Reference proteome</keyword>
<name>A0ABD3PA96_9STRA</name>
<dbReference type="AlphaFoldDB" id="A0ABD3PA96"/>
<dbReference type="EMBL" id="JALLPJ020000770">
    <property type="protein sequence ID" value="KAL3783360.1"/>
    <property type="molecule type" value="Genomic_DNA"/>
</dbReference>
<feature type="compositionally biased region" description="Low complexity" evidence="1">
    <location>
        <begin position="196"/>
        <end position="206"/>
    </location>
</feature>
<feature type="compositionally biased region" description="Polar residues" evidence="1">
    <location>
        <begin position="1"/>
        <end position="25"/>
    </location>
</feature>
<evidence type="ECO:0000313" key="3">
    <source>
        <dbReference type="Proteomes" id="UP001530400"/>
    </source>
</evidence>